<name>A7I127_CAMHC</name>
<accession>A7I127</accession>
<evidence type="ECO:0000313" key="1">
    <source>
        <dbReference type="EMBL" id="ABS51080.1"/>
    </source>
</evidence>
<keyword evidence="2" id="KW-1185">Reference proteome</keyword>
<dbReference type="EMBL" id="CP000776">
    <property type="protein sequence ID" value="ABS51080.1"/>
    <property type="molecule type" value="Genomic_DNA"/>
</dbReference>
<dbReference type="Proteomes" id="UP000002407">
    <property type="component" value="Chromosome"/>
</dbReference>
<dbReference type="RefSeq" id="WP_012108505.1">
    <property type="nucleotide sequence ID" value="NC_009714.1"/>
</dbReference>
<dbReference type="AlphaFoldDB" id="A7I127"/>
<proteinExistence type="predicted"/>
<evidence type="ECO:0000313" key="2">
    <source>
        <dbReference type="Proteomes" id="UP000002407"/>
    </source>
</evidence>
<dbReference type="STRING" id="360107.CHAB381_0634"/>
<dbReference type="KEGG" id="cha:CHAB381_0634"/>
<sequence>MDLETLLKRFYRKEFKVFKQNGEFTKKGYHVYCEFCSIIYELSEFIEGVNPEYIENQLDIIVDQDL</sequence>
<reference evidence="2" key="1">
    <citation type="submission" date="2007-07" db="EMBL/GenBank/DDBJ databases">
        <title>Complete genome sequence of Campylobacter hominis ATCC BAA-381, a commensal isolated from the human gastrointestinal tract.</title>
        <authorList>
            <person name="Fouts D.E."/>
            <person name="Mongodin E.F."/>
            <person name="Puiu D."/>
            <person name="Sebastian Y."/>
            <person name="Miller W.G."/>
            <person name="Mandrell R.E."/>
            <person name="Nelson K.E."/>
        </authorList>
    </citation>
    <scope>NUCLEOTIDE SEQUENCE [LARGE SCALE GENOMIC DNA]</scope>
    <source>
        <strain evidence="2">ATCC BAA-381 / LMG 19568 / NCTC 13146 / CH001A</strain>
    </source>
</reference>
<protein>
    <submittedName>
        <fullName evidence="1">Uncharacterized protein</fullName>
    </submittedName>
</protein>
<gene>
    <name evidence="1" type="ordered locus">CHAB381_0634</name>
</gene>
<organism evidence="1 2">
    <name type="scientific">Campylobacter hominis (strain ATCC BAA-381 / DSM 21671 / CCUG 45161 / LMG 19568 / NCTC 13146 / CH001A)</name>
    <dbReference type="NCBI Taxonomy" id="360107"/>
    <lineage>
        <taxon>Bacteria</taxon>
        <taxon>Pseudomonadati</taxon>
        <taxon>Campylobacterota</taxon>
        <taxon>Epsilonproteobacteria</taxon>
        <taxon>Campylobacterales</taxon>
        <taxon>Campylobacteraceae</taxon>
        <taxon>Campylobacter</taxon>
    </lineage>
</organism>
<dbReference type="HOGENOM" id="CLU_2822968_0_0_7"/>